<sequence>MVRELGLLRRARWFYALVFAVLCLVVAGAGVGFALLGDTWWQLLIAGVLGVACTQFAFLAHEASHRQIFSSGPANDRAGRLLGTLLVGISYSWWMGKHTRHHGNPNRVDKDPDIAPGVISFRPEDAATKRGFLALLNRRQGYAFFPLLTLEGLNLHVSSLRFLFGRGKITGRWTEIGLIAAHLALIAVPAFVFLSPGVAAAFCGVQLAVFGVYMGATFAPNHKGMPVVGKDEKLDFFTKQVRTSRNIRGRFWASALMGGLNYQIEHHLFPSMPRPHLARARTIVREYCQSRNIPYTETSLPRSYAIVVGYLNQVGLAARDPFECPMLAMRR</sequence>
<feature type="transmembrane region" description="Helical" evidence="1">
    <location>
        <begin position="142"/>
        <end position="164"/>
    </location>
</feature>
<proteinExistence type="predicted"/>
<evidence type="ECO:0000313" key="3">
    <source>
        <dbReference type="EMBL" id="BCJ37040.1"/>
    </source>
</evidence>
<dbReference type="GO" id="GO:0016717">
    <property type="term" value="F:oxidoreductase activity, acting on paired donors, with oxidation of a pair of donors resulting in the reduction of molecular oxygen to two molecules of water"/>
    <property type="evidence" value="ECO:0007669"/>
    <property type="project" value="TreeGrafter"/>
</dbReference>
<dbReference type="Pfam" id="PF00487">
    <property type="entry name" value="FA_desaturase"/>
    <property type="match status" value="1"/>
</dbReference>
<feature type="transmembrane region" description="Helical" evidence="1">
    <location>
        <begin position="199"/>
        <end position="219"/>
    </location>
</feature>
<name>A0A7R7DSX3_9ACTN</name>
<reference evidence="3 4" key="1">
    <citation type="submission" date="2020-08" db="EMBL/GenBank/DDBJ databases">
        <title>Whole genome shotgun sequence of Actinocatenispora thailandica NBRC 105041.</title>
        <authorList>
            <person name="Komaki H."/>
            <person name="Tamura T."/>
        </authorList>
    </citation>
    <scope>NUCLEOTIDE SEQUENCE [LARGE SCALE GENOMIC DNA]</scope>
    <source>
        <strain evidence="3 4">NBRC 105041</strain>
    </source>
</reference>
<dbReference type="KEGG" id="atl:Athai_45430"/>
<dbReference type="GO" id="GO:0016020">
    <property type="term" value="C:membrane"/>
    <property type="evidence" value="ECO:0007669"/>
    <property type="project" value="TreeGrafter"/>
</dbReference>
<keyword evidence="4" id="KW-1185">Reference proteome</keyword>
<dbReference type="GO" id="GO:0008610">
    <property type="term" value="P:lipid biosynthetic process"/>
    <property type="evidence" value="ECO:0007669"/>
    <property type="project" value="UniProtKB-ARBA"/>
</dbReference>
<dbReference type="InterPro" id="IPR005804">
    <property type="entry name" value="FA_desaturase_dom"/>
</dbReference>
<keyword evidence="1" id="KW-0472">Membrane</keyword>
<feature type="transmembrane region" description="Helical" evidence="1">
    <location>
        <begin position="176"/>
        <end position="193"/>
    </location>
</feature>
<dbReference type="PIRSF" id="PIRSF015921">
    <property type="entry name" value="FA_sphinglp_des"/>
    <property type="match status" value="1"/>
</dbReference>
<evidence type="ECO:0000256" key="1">
    <source>
        <dbReference type="SAM" id="Phobius"/>
    </source>
</evidence>
<dbReference type="Proteomes" id="UP000611640">
    <property type="component" value="Chromosome"/>
</dbReference>
<dbReference type="PANTHER" id="PTHR19353">
    <property type="entry name" value="FATTY ACID DESATURASE 2"/>
    <property type="match status" value="1"/>
</dbReference>
<keyword evidence="1" id="KW-0812">Transmembrane</keyword>
<dbReference type="PANTHER" id="PTHR19353:SF19">
    <property type="entry name" value="DELTA(5) FATTY ACID DESATURASE C-RELATED"/>
    <property type="match status" value="1"/>
</dbReference>
<dbReference type="InterPro" id="IPR012171">
    <property type="entry name" value="Fatty_acid_desaturase"/>
</dbReference>
<evidence type="ECO:0000313" key="4">
    <source>
        <dbReference type="Proteomes" id="UP000611640"/>
    </source>
</evidence>
<dbReference type="EMBL" id="AP023355">
    <property type="protein sequence ID" value="BCJ37040.1"/>
    <property type="molecule type" value="Genomic_DNA"/>
</dbReference>
<dbReference type="AlphaFoldDB" id="A0A7R7DSX3"/>
<feature type="transmembrane region" description="Helical" evidence="1">
    <location>
        <begin position="79"/>
        <end position="96"/>
    </location>
</feature>
<feature type="domain" description="Fatty acid desaturase" evidence="2">
    <location>
        <begin position="39"/>
        <end position="298"/>
    </location>
</feature>
<gene>
    <name evidence="3" type="ORF">Athai_45430</name>
</gene>
<evidence type="ECO:0000259" key="2">
    <source>
        <dbReference type="Pfam" id="PF00487"/>
    </source>
</evidence>
<accession>A0A7R7DSX3</accession>
<protein>
    <submittedName>
        <fullName evidence="3">Fatty acid desaturase</fullName>
    </submittedName>
</protein>
<feature type="transmembrane region" description="Helical" evidence="1">
    <location>
        <begin position="40"/>
        <end position="59"/>
    </location>
</feature>
<keyword evidence="1" id="KW-1133">Transmembrane helix</keyword>
<organism evidence="3 4">
    <name type="scientific">Actinocatenispora thailandica</name>
    <dbReference type="NCBI Taxonomy" id="227318"/>
    <lineage>
        <taxon>Bacteria</taxon>
        <taxon>Bacillati</taxon>
        <taxon>Actinomycetota</taxon>
        <taxon>Actinomycetes</taxon>
        <taxon>Micromonosporales</taxon>
        <taxon>Micromonosporaceae</taxon>
        <taxon>Actinocatenispora</taxon>
    </lineage>
</organism>
<feature type="transmembrane region" description="Helical" evidence="1">
    <location>
        <begin position="12"/>
        <end position="34"/>
    </location>
</feature>
<dbReference type="CDD" id="cd03506">
    <property type="entry name" value="Delta6-FADS-like"/>
    <property type="match status" value="1"/>
</dbReference>